<feature type="active site" description="Proton acceptor" evidence="4">
    <location>
        <position position="324"/>
    </location>
</feature>
<keyword evidence="2 4" id="KW-0442">Lipid degradation</keyword>
<dbReference type="AlphaFoldDB" id="A0A1H2I571"/>
<evidence type="ECO:0000313" key="7">
    <source>
        <dbReference type="Proteomes" id="UP000243232"/>
    </source>
</evidence>
<dbReference type="InterPro" id="IPR016035">
    <property type="entry name" value="Acyl_Trfase/lysoPLipase"/>
</dbReference>
<keyword evidence="1 4" id="KW-0378">Hydrolase</keyword>
<name>A0A1H2I571_9PSED</name>
<dbReference type="SUPFAM" id="SSF52151">
    <property type="entry name" value="FabD/lysophospholipase-like"/>
    <property type="match status" value="1"/>
</dbReference>
<evidence type="ECO:0000256" key="3">
    <source>
        <dbReference type="ARBA" id="ARBA00023098"/>
    </source>
</evidence>
<keyword evidence="7" id="KW-1185">Reference proteome</keyword>
<accession>A0A1H2I571</accession>
<dbReference type="PROSITE" id="PS51635">
    <property type="entry name" value="PNPLA"/>
    <property type="match status" value="1"/>
</dbReference>
<feature type="domain" description="PNPLA" evidence="5">
    <location>
        <begin position="151"/>
        <end position="337"/>
    </location>
</feature>
<dbReference type="GO" id="GO:0016042">
    <property type="term" value="P:lipid catabolic process"/>
    <property type="evidence" value="ECO:0007669"/>
    <property type="project" value="UniProtKB-UniRule"/>
</dbReference>
<organism evidence="6 7">
    <name type="scientific">Pseudomonas pohangensis</name>
    <dbReference type="NCBI Taxonomy" id="364197"/>
    <lineage>
        <taxon>Bacteria</taxon>
        <taxon>Pseudomonadati</taxon>
        <taxon>Pseudomonadota</taxon>
        <taxon>Gammaproteobacteria</taxon>
        <taxon>Pseudomonadales</taxon>
        <taxon>Pseudomonadaceae</taxon>
        <taxon>Pseudomonas</taxon>
    </lineage>
</organism>
<dbReference type="Gene3D" id="3.40.1090.10">
    <property type="entry name" value="Cytosolic phospholipase A2 catalytic domain"/>
    <property type="match status" value="2"/>
</dbReference>
<dbReference type="EMBL" id="LT629785">
    <property type="protein sequence ID" value="SDU39249.1"/>
    <property type="molecule type" value="Genomic_DNA"/>
</dbReference>
<evidence type="ECO:0000259" key="5">
    <source>
        <dbReference type="PROSITE" id="PS51635"/>
    </source>
</evidence>
<dbReference type="PANTHER" id="PTHR14226:SF10">
    <property type="entry name" value="TRIACYLGLYCEROL LIPASE 4-RELATED"/>
    <property type="match status" value="1"/>
</dbReference>
<dbReference type="Pfam" id="PF01734">
    <property type="entry name" value="Patatin"/>
    <property type="match status" value="1"/>
</dbReference>
<dbReference type="InterPro" id="IPR050301">
    <property type="entry name" value="NTE"/>
</dbReference>
<feature type="short sequence motif" description="GXGXXG" evidence="4">
    <location>
        <begin position="155"/>
        <end position="160"/>
    </location>
</feature>
<evidence type="ECO:0000256" key="1">
    <source>
        <dbReference type="ARBA" id="ARBA00022801"/>
    </source>
</evidence>
<evidence type="ECO:0000256" key="4">
    <source>
        <dbReference type="PROSITE-ProRule" id="PRU01161"/>
    </source>
</evidence>
<dbReference type="OrthoDB" id="7055653at2"/>
<feature type="active site" description="Nucleophile" evidence="4">
    <location>
        <position position="184"/>
    </location>
</feature>
<proteinExistence type="predicted"/>
<dbReference type="InterPro" id="IPR021771">
    <property type="entry name" value="Triacylglycerol_lipase_N"/>
</dbReference>
<reference evidence="7" key="1">
    <citation type="submission" date="2016-10" db="EMBL/GenBank/DDBJ databases">
        <authorList>
            <person name="Varghese N."/>
            <person name="Submissions S."/>
        </authorList>
    </citation>
    <scope>NUCLEOTIDE SEQUENCE [LARGE SCALE GENOMIC DNA]</scope>
    <source>
        <strain evidence="7">DSM 17875</strain>
    </source>
</reference>
<dbReference type="InterPro" id="IPR002641">
    <property type="entry name" value="PNPLA_dom"/>
</dbReference>
<dbReference type="Proteomes" id="UP000243232">
    <property type="component" value="Chromosome I"/>
</dbReference>
<evidence type="ECO:0000313" key="6">
    <source>
        <dbReference type="EMBL" id="SDU39249.1"/>
    </source>
</evidence>
<sequence length="496" mass="55371">MPSKPAATRSRSKIEADLREAQSYAEWLALAGEHDRVTGADDWRADDHTDLLHVPEIRKSILRLREMREAGETWGLRAKLQEVLFRHQSEFTHPELYHTAKAGTKFVVTEFLDEVEACAGQLLSLDVEGADDAFKLEELKRVGRVYGRPALLLSGGGALGIFHLGVVKALFEQDLLPRSISGSSMGSIIAAWACTHNDDEIRAQLANPQSIFLDALRVLPFREMLAQRTIMDQPHLLKFLQTLTPEMTFAESMQHSRRILNISVCPYNTVQSPRLLNYLSAPDTMIHNASVASCAIPGAFKPVQLLARQQGQVVPWMEGELWVDGSVGNDLPFAQLAQLLNINHFITSQANPHIVPFQAVSGDNRSHFSALTRMYGGIAFDSWSQVLNAARKRQPNGLMRGLLATAHGVVSQRYASSDMHIQLPFKLGLFPKVLQNPSFEDLLEYIRLGERATWPQIPMIQDRTRLSRWFGNNIGTLLQRLSATTPRGKTGKASTR</sequence>
<gene>
    <name evidence="6" type="ORF">SAMN05216296_3513</name>
</gene>
<dbReference type="STRING" id="364197.SAMN05216296_3513"/>
<keyword evidence="3 4" id="KW-0443">Lipid metabolism</keyword>
<feature type="short sequence motif" description="GXSXG" evidence="4">
    <location>
        <begin position="182"/>
        <end position="186"/>
    </location>
</feature>
<dbReference type="PANTHER" id="PTHR14226">
    <property type="entry name" value="NEUROPATHY TARGET ESTERASE/SWISS CHEESE D.MELANOGASTER"/>
    <property type="match status" value="1"/>
</dbReference>
<dbReference type="Pfam" id="PF11815">
    <property type="entry name" value="DUF3336"/>
    <property type="match status" value="1"/>
</dbReference>
<comment type="caution">
    <text evidence="4">Lacks conserved residue(s) required for the propagation of feature annotation.</text>
</comment>
<dbReference type="RefSeq" id="WP_090198426.1">
    <property type="nucleotide sequence ID" value="NZ_LT629785.1"/>
</dbReference>
<dbReference type="GO" id="GO:0004806">
    <property type="term" value="F:triacylglycerol lipase activity"/>
    <property type="evidence" value="ECO:0007669"/>
    <property type="project" value="InterPro"/>
</dbReference>
<protein>
    <recommendedName>
        <fullName evidence="5">PNPLA domain-containing protein</fullName>
    </recommendedName>
</protein>
<evidence type="ECO:0000256" key="2">
    <source>
        <dbReference type="ARBA" id="ARBA00022963"/>
    </source>
</evidence>